<evidence type="ECO:0000256" key="3">
    <source>
        <dbReference type="ARBA" id="ARBA00022475"/>
    </source>
</evidence>
<reference evidence="9 10" key="1">
    <citation type="submission" date="2024-10" db="EMBL/GenBank/DDBJ databases">
        <title>Updated reference genomes for cyclostephanoid diatoms.</title>
        <authorList>
            <person name="Roberts W.R."/>
            <person name="Alverson A.J."/>
        </authorList>
    </citation>
    <scope>NUCLEOTIDE SEQUENCE [LARGE SCALE GENOMIC DNA]</scope>
    <source>
        <strain evidence="9 10">AJA010-31</strain>
    </source>
</reference>
<protein>
    <recommendedName>
        <fullName evidence="11">Urea transporter</fullName>
    </recommendedName>
</protein>
<comment type="subcellular location">
    <subcellularLocation>
        <location evidence="1">Cell membrane</location>
        <topology evidence="1">Multi-pass membrane protein</topology>
    </subcellularLocation>
</comment>
<dbReference type="AlphaFoldDB" id="A0ABD3NR30"/>
<evidence type="ECO:0000256" key="7">
    <source>
        <dbReference type="ARBA" id="ARBA00033993"/>
    </source>
</evidence>
<dbReference type="GO" id="GO:0005886">
    <property type="term" value="C:plasma membrane"/>
    <property type="evidence" value="ECO:0007669"/>
    <property type="project" value="UniProtKB-SubCell"/>
</dbReference>
<evidence type="ECO:0000313" key="9">
    <source>
        <dbReference type="EMBL" id="KAL3777873.1"/>
    </source>
</evidence>
<feature type="transmembrane region" description="Helical" evidence="8">
    <location>
        <begin position="302"/>
        <end position="327"/>
    </location>
</feature>
<keyword evidence="10" id="KW-1185">Reference proteome</keyword>
<dbReference type="PANTHER" id="PTHR10464">
    <property type="entry name" value="UREA TRANSPORTER"/>
    <property type="match status" value="1"/>
</dbReference>
<sequence length="364" mass="37538">MVRTSFILSLARRHQRPSRSSRLSHRQTYHHVAHFSSSDGSKNDDKPISISVAPTVQATSTSIGQVIFLNSQKSGNIILASLALADPTLAAFAAIGAVTSVSTSNLLGLDNSSIANGLQGYNGALIGCASSVFMSSLPFVVLGTVAGAFATPVVSASLKNVTSIPQWTWSFNLVMLTGLMRSRPLLNGESSEGAAESSDMTIESVIVEHSTSLMDVLVSPLTSISQIFVVNSPLSGLGILAATSLYSPALSLHALGGATTGCLVGLLLGDVEGVTAGLWGYNSALTSMAIGTFYVDSMKSRFLSAGAAAGTAVLFGGMSTVAGAYGIPCLTLPFCSVATTCYLLEGQIPGLKLAQTPHSPEKNM</sequence>
<organism evidence="9 10">
    <name type="scientific">Cyclotella atomus</name>
    <dbReference type="NCBI Taxonomy" id="382360"/>
    <lineage>
        <taxon>Eukaryota</taxon>
        <taxon>Sar</taxon>
        <taxon>Stramenopiles</taxon>
        <taxon>Ochrophyta</taxon>
        <taxon>Bacillariophyta</taxon>
        <taxon>Coscinodiscophyceae</taxon>
        <taxon>Thalassiosirophycidae</taxon>
        <taxon>Stephanodiscales</taxon>
        <taxon>Stephanodiscaceae</taxon>
        <taxon>Cyclotella</taxon>
    </lineage>
</organism>
<keyword evidence="6 8" id="KW-0472">Membrane</keyword>
<keyword evidence="3" id="KW-1003">Cell membrane</keyword>
<dbReference type="EMBL" id="JALLPJ020001022">
    <property type="protein sequence ID" value="KAL3777873.1"/>
    <property type="molecule type" value="Genomic_DNA"/>
</dbReference>
<dbReference type="Proteomes" id="UP001530400">
    <property type="component" value="Unassembled WGS sequence"/>
</dbReference>
<accession>A0ABD3NR30</accession>
<keyword evidence="5 8" id="KW-1133">Transmembrane helix</keyword>
<dbReference type="Pfam" id="PF03253">
    <property type="entry name" value="UT"/>
    <property type="match status" value="1"/>
</dbReference>
<gene>
    <name evidence="9" type="ORF">ACHAWO_001155</name>
</gene>
<evidence type="ECO:0000256" key="5">
    <source>
        <dbReference type="ARBA" id="ARBA00022989"/>
    </source>
</evidence>
<feature type="transmembrane region" description="Helical" evidence="8">
    <location>
        <begin position="121"/>
        <end position="149"/>
    </location>
</feature>
<name>A0ABD3NR30_9STRA</name>
<evidence type="ECO:0008006" key="11">
    <source>
        <dbReference type="Google" id="ProtNLM"/>
    </source>
</evidence>
<dbReference type="InterPro" id="IPR004937">
    <property type="entry name" value="Urea_transporter"/>
</dbReference>
<dbReference type="GO" id="GO:0015204">
    <property type="term" value="F:urea transmembrane transporter activity"/>
    <property type="evidence" value="ECO:0007669"/>
    <property type="project" value="UniProtKB-ARBA"/>
</dbReference>
<dbReference type="InterPro" id="IPR029020">
    <property type="entry name" value="Ammonium/urea_transptr"/>
</dbReference>
<proteinExistence type="inferred from homology"/>
<comment type="caution">
    <text evidence="9">The sequence shown here is derived from an EMBL/GenBank/DDBJ whole genome shotgun (WGS) entry which is preliminary data.</text>
</comment>
<evidence type="ECO:0000256" key="2">
    <source>
        <dbReference type="ARBA" id="ARBA00005914"/>
    </source>
</evidence>
<evidence type="ECO:0000313" key="10">
    <source>
        <dbReference type="Proteomes" id="UP001530400"/>
    </source>
</evidence>
<evidence type="ECO:0000256" key="6">
    <source>
        <dbReference type="ARBA" id="ARBA00023136"/>
    </source>
</evidence>
<keyword evidence="4 8" id="KW-0812">Transmembrane</keyword>
<comment type="catalytic activity">
    <reaction evidence="7">
        <text>urea(in) = urea(out)</text>
        <dbReference type="Rhea" id="RHEA:32799"/>
        <dbReference type="ChEBI" id="CHEBI:16199"/>
    </reaction>
</comment>
<evidence type="ECO:0000256" key="4">
    <source>
        <dbReference type="ARBA" id="ARBA00022692"/>
    </source>
</evidence>
<evidence type="ECO:0000256" key="8">
    <source>
        <dbReference type="SAM" id="Phobius"/>
    </source>
</evidence>
<dbReference type="Gene3D" id="1.10.3430.10">
    <property type="entry name" value="Ammonium transporter AmtB like domains"/>
    <property type="match status" value="1"/>
</dbReference>
<dbReference type="PANTHER" id="PTHR10464:SF4">
    <property type="entry name" value="UREA TRANSPORTER"/>
    <property type="match status" value="1"/>
</dbReference>
<comment type="similarity">
    <text evidence="2">Belongs to the urea transporter family.</text>
</comment>
<feature type="transmembrane region" description="Helical" evidence="8">
    <location>
        <begin position="274"/>
        <end position="295"/>
    </location>
</feature>
<feature type="transmembrane region" description="Helical" evidence="8">
    <location>
        <begin position="77"/>
        <end position="101"/>
    </location>
</feature>
<evidence type="ECO:0000256" key="1">
    <source>
        <dbReference type="ARBA" id="ARBA00004651"/>
    </source>
</evidence>